<proteinExistence type="inferred from homology"/>
<dbReference type="PANTHER" id="PTHR11229">
    <property type="entry name" value="50S RIBOSOMAL PROTEIN L3"/>
    <property type="match status" value="1"/>
</dbReference>
<dbReference type="NCBIfam" id="TIGR03625">
    <property type="entry name" value="L3_bact"/>
    <property type="match status" value="1"/>
</dbReference>
<dbReference type="Gene3D" id="4.10.960.10">
    <property type="entry name" value="Ribosomal protein L3, domain 3"/>
    <property type="match status" value="1"/>
</dbReference>
<dbReference type="Gene3D" id="3.30.160.810">
    <property type="match status" value="1"/>
</dbReference>
<evidence type="ECO:0000313" key="6">
    <source>
        <dbReference type="EMBL" id="SVD39659.1"/>
    </source>
</evidence>
<keyword evidence="3" id="KW-0694">RNA-binding</keyword>
<name>A0A382UZJ9_9ZZZZ</name>
<dbReference type="InterPro" id="IPR044892">
    <property type="entry name" value="Ribosomal_L3_dom_3_arc_sf"/>
</dbReference>
<dbReference type="InterPro" id="IPR000597">
    <property type="entry name" value="Ribosomal_uL3"/>
</dbReference>
<dbReference type="Gene3D" id="2.40.30.10">
    <property type="entry name" value="Translation factors"/>
    <property type="match status" value="1"/>
</dbReference>
<sequence>MTQVFDAEGKVQPATVLKAGPCVVVQRKNSERDGYEAVQLGLVEDRPVRVSKPVAGLYARANVPPTRIRRELPFTSDGDIPAEGEQVLASLFEPGDRVDVTGVSRGRGFQGVMKRHGFSGGGATHGSMFHRAPGSIGQSSYPSRVIKG</sequence>
<evidence type="ECO:0008006" key="7">
    <source>
        <dbReference type="Google" id="ProtNLM"/>
    </source>
</evidence>
<dbReference type="GO" id="GO:0006412">
    <property type="term" value="P:translation"/>
    <property type="evidence" value="ECO:0007669"/>
    <property type="project" value="InterPro"/>
</dbReference>
<gene>
    <name evidence="6" type="ORF">METZ01_LOCUS392513</name>
</gene>
<keyword evidence="2" id="KW-0699">rRNA-binding</keyword>
<evidence type="ECO:0000256" key="4">
    <source>
        <dbReference type="ARBA" id="ARBA00022980"/>
    </source>
</evidence>
<dbReference type="InterPro" id="IPR019927">
    <property type="entry name" value="Ribosomal_uL3_bac/org-type"/>
</dbReference>
<dbReference type="PANTHER" id="PTHR11229:SF16">
    <property type="entry name" value="LARGE RIBOSOMAL SUBUNIT PROTEIN UL3C"/>
    <property type="match status" value="1"/>
</dbReference>
<feature type="non-terminal residue" evidence="6">
    <location>
        <position position="148"/>
    </location>
</feature>
<evidence type="ECO:0000256" key="3">
    <source>
        <dbReference type="ARBA" id="ARBA00022884"/>
    </source>
</evidence>
<dbReference type="GO" id="GO:0022625">
    <property type="term" value="C:cytosolic large ribosomal subunit"/>
    <property type="evidence" value="ECO:0007669"/>
    <property type="project" value="TreeGrafter"/>
</dbReference>
<dbReference type="GO" id="GO:0003735">
    <property type="term" value="F:structural constituent of ribosome"/>
    <property type="evidence" value="ECO:0007669"/>
    <property type="project" value="InterPro"/>
</dbReference>
<dbReference type="SUPFAM" id="SSF50447">
    <property type="entry name" value="Translation proteins"/>
    <property type="match status" value="1"/>
</dbReference>
<dbReference type="Pfam" id="PF00297">
    <property type="entry name" value="Ribosomal_L3"/>
    <property type="match status" value="1"/>
</dbReference>
<evidence type="ECO:0000256" key="5">
    <source>
        <dbReference type="ARBA" id="ARBA00023274"/>
    </source>
</evidence>
<dbReference type="PROSITE" id="PS00474">
    <property type="entry name" value="RIBOSOMAL_L3"/>
    <property type="match status" value="1"/>
</dbReference>
<dbReference type="InterPro" id="IPR009000">
    <property type="entry name" value="Transl_B-barrel_sf"/>
</dbReference>
<dbReference type="EMBL" id="UINC01148010">
    <property type="protein sequence ID" value="SVD39659.1"/>
    <property type="molecule type" value="Genomic_DNA"/>
</dbReference>
<evidence type="ECO:0000256" key="2">
    <source>
        <dbReference type="ARBA" id="ARBA00022730"/>
    </source>
</evidence>
<comment type="similarity">
    <text evidence="1">Belongs to the universal ribosomal protein uL3 family.</text>
</comment>
<keyword evidence="4" id="KW-0689">Ribosomal protein</keyword>
<protein>
    <recommendedName>
        <fullName evidence="7">50S ribosomal protein L3</fullName>
    </recommendedName>
</protein>
<dbReference type="AlphaFoldDB" id="A0A382UZJ9"/>
<organism evidence="6">
    <name type="scientific">marine metagenome</name>
    <dbReference type="NCBI Taxonomy" id="408172"/>
    <lineage>
        <taxon>unclassified sequences</taxon>
        <taxon>metagenomes</taxon>
        <taxon>ecological metagenomes</taxon>
    </lineage>
</organism>
<keyword evidence="5" id="KW-0687">Ribonucleoprotein</keyword>
<dbReference type="InterPro" id="IPR019926">
    <property type="entry name" value="Ribosomal_uL3_CS"/>
</dbReference>
<dbReference type="GO" id="GO:0019843">
    <property type="term" value="F:rRNA binding"/>
    <property type="evidence" value="ECO:0007669"/>
    <property type="project" value="UniProtKB-KW"/>
</dbReference>
<accession>A0A382UZJ9</accession>
<reference evidence="6" key="1">
    <citation type="submission" date="2018-05" db="EMBL/GenBank/DDBJ databases">
        <authorList>
            <person name="Lanie J.A."/>
            <person name="Ng W.-L."/>
            <person name="Kazmierczak K.M."/>
            <person name="Andrzejewski T.M."/>
            <person name="Davidsen T.M."/>
            <person name="Wayne K.J."/>
            <person name="Tettelin H."/>
            <person name="Glass J.I."/>
            <person name="Rusch D."/>
            <person name="Podicherti R."/>
            <person name="Tsui H.-C.T."/>
            <person name="Winkler M.E."/>
        </authorList>
    </citation>
    <scope>NUCLEOTIDE SEQUENCE</scope>
</reference>
<evidence type="ECO:0000256" key="1">
    <source>
        <dbReference type="ARBA" id="ARBA00006540"/>
    </source>
</evidence>